<reference evidence="3" key="1">
    <citation type="journal article" date="2019" name="Int. J. Syst. Evol. Microbiol.">
        <title>The Global Catalogue of Microorganisms (GCM) 10K type strain sequencing project: providing services to taxonomists for standard genome sequencing and annotation.</title>
        <authorList>
            <consortium name="The Broad Institute Genomics Platform"/>
            <consortium name="The Broad Institute Genome Sequencing Center for Infectious Disease"/>
            <person name="Wu L."/>
            <person name="Ma J."/>
        </authorList>
    </citation>
    <scope>NUCLEOTIDE SEQUENCE [LARGE SCALE GENOMIC DNA]</scope>
    <source>
        <strain evidence="3">KCTC 52607</strain>
    </source>
</reference>
<keyword evidence="3" id="KW-1185">Reference proteome</keyword>
<name>A0ABV7E2Q6_9SPHN</name>
<dbReference type="SUPFAM" id="SSF54593">
    <property type="entry name" value="Glyoxalase/Bleomycin resistance protein/Dihydroxybiphenyl dioxygenase"/>
    <property type="match status" value="1"/>
</dbReference>
<dbReference type="CDD" id="cd07262">
    <property type="entry name" value="VOC_like"/>
    <property type="match status" value="1"/>
</dbReference>
<dbReference type="PANTHER" id="PTHR35006:SF1">
    <property type="entry name" value="BLL2941 PROTEIN"/>
    <property type="match status" value="1"/>
</dbReference>
<evidence type="ECO:0000313" key="2">
    <source>
        <dbReference type="EMBL" id="MFC3097009.1"/>
    </source>
</evidence>
<dbReference type="Proteomes" id="UP001595456">
    <property type="component" value="Unassembled WGS sequence"/>
</dbReference>
<dbReference type="PANTHER" id="PTHR35006">
    <property type="entry name" value="GLYOXALASE FAMILY PROTEIN (AFU_ORTHOLOGUE AFUA_5G14830)"/>
    <property type="match status" value="1"/>
</dbReference>
<dbReference type="Gene3D" id="3.10.180.10">
    <property type="entry name" value="2,3-Dihydroxybiphenyl 1,2-Dioxygenase, domain 1"/>
    <property type="match status" value="1"/>
</dbReference>
<dbReference type="InterPro" id="IPR029068">
    <property type="entry name" value="Glyas_Bleomycin-R_OHBP_Dase"/>
</dbReference>
<dbReference type="RefSeq" id="WP_336925927.1">
    <property type="nucleotide sequence ID" value="NZ_JBANRO010000005.1"/>
</dbReference>
<evidence type="ECO:0000313" key="3">
    <source>
        <dbReference type="Proteomes" id="UP001595456"/>
    </source>
</evidence>
<evidence type="ECO:0000259" key="1">
    <source>
        <dbReference type="PROSITE" id="PS51819"/>
    </source>
</evidence>
<comment type="caution">
    <text evidence="2">The sequence shown here is derived from an EMBL/GenBank/DDBJ whole genome shotgun (WGS) entry which is preliminary data.</text>
</comment>
<sequence length="128" mass="13357">MGLFFTHVMVGADDPAASIAFYDAIFATLDVPSQKMEDRAFYGEPGTGMFAVGRPRNGEAATPANGGTIGFGANDVATVDAWHAAGLAHGGTCEGAPGRRDYGQPMYGAYLRDPVGNKLCCFTMNVEG</sequence>
<protein>
    <submittedName>
        <fullName evidence="2">VOC family protein</fullName>
    </submittedName>
</protein>
<dbReference type="Pfam" id="PF00903">
    <property type="entry name" value="Glyoxalase"/>
    <property type="match status" value="1"/>
</dbReference>
<proteinExistence type="predicted"/>
<dbReference type="InterPro" id="IPR004360">
    <property type="entry name" value="Glyas_Fos-R_dOase_dom"/>
</dbReference>
<dbReference type="PROSITE" id="PS51819">
    <property type="entry name" value="VOC"/>
    <property type="match status" value="1"/>
</dbReference>
<accession>A0ABV7E2Q6</accession>
<feature type="domain" description="VOC" evidence="1">
    <location>
        <begin position="4"/>
        <end position="124"/>
    </location>
</feature>
<dbReference type="InterPro" id="IPR037523">
    <property type="entry name" value="VOC_core"/>
</dbReference>
<gene>
    <name evidence="2" type="ORF">ACFODU_04260</name>
</gene>
<dbReference type="EMBL" id="JBHRST010000004">
    <property type="protein sequence ID" value="MFC3097009.1"/>
    <property type="molecule type" value="Genomic_DNA"/>
</dbReference>
<organism evidence="2 3">
    <name type="scientific">Alteraurantiacibacter palmitatis</name>
    <dbReference type="NCBI Taxonomy" id="2054628"/>
    <lineage>
        <taxon>Bacteria</taxon>
        <taxon>Pseudomonadati</taxon>
        <taxon>Pseudomonadota</taxon>
        <taxon>Alphaproteobacteria</taxon>
        <taxon>Sphingomonadales</taxon>
        <taxon>Erythrobacteraceae</taxon>
        <taxon>Alteraurantiacibacter</taxon>
    </lineage>
</organism>